<reference evidence="12" key="3">
    <citation type="submission" date="2025-05" db="UniProtKB">
        <authorList>
            <consortium name="Ensembl"/>
        </authorList>
    </citation>
    <scope>IDENTIFICATION</scope>
</reference>
<comment type="subcellular location">
    <subcellularLocation>
        <location evidence="1">Endoplasmic reticulum membrane</location>
        <topology evidence="1">Single-pass type II membrane protein</topology>
    </subcellularLocation>
    <subcellularLocation>
        <location evidence="6">Endoplasmic reticulum-Golgi intermediate compartment membrane</location>
        <topology evidence="6">Single-pass type II membrane protein</topology>
    </subcellularLocation>
</comment>
<dbReference type="Proteomes" id="UP000008225">
    <property type="component" value="Chromosome 14"/>
</dbReference>
<accession>H9KWU0</accession>
<dbReference type="PANTHER" id="PTHR13947">
    <property type="entry name" value="GNAT FAMILY N-ACETYLTRANSFERASE"/>
    <property type="match status" value="1"/>
</dbReference>
<dbReference type="SUPFAM" id="SSF55729">
    <property type="entry name" value="Acyl-CoA N-acyltransferases (Nat)"/>
    <property type="match status" value="1"/>
</dbReference>
<keyword evidence="2 10" id="KW-0808">Transferase</keyword>
<reference evidence="12" key="1">
    <citation type="submission" date="2009-03" db="EMBL/GenBank/DDBJ databases">
        <authorList>
            <person name="Warren W."/>
            <person name="Ye L."/>
            <person name="Minx P."/>
            <person name="Worley K."/>
            <person name="Gibbs R."/>
            <person name="Wilson R.K."/>
        </authorList>
    </citation>
    <scope>NUCLEOTIDE SEQUENCE [LARGE SCALE GENOMIC DNA]</scope>
</reference>
<dbReference type="GeneTree" id="ENSGT00950000182932"/>
<gene>
    <name evidence="12" type="primary">LOC100407076</name>
    <name evidence="10" type="synonym">NAT8</name>
</gene>
<proteinExistence type="evidence at transcript level"/>
<dbReference type="CDD" id="cd04301">
    <property type="entry name" value="NAT_SF"/>
    <property type="match status" value="1"/>
</dbReference>
<dbReference type="FunFam" id="3.40.630.30:FF:000118">
    <property type="entry name" value="N-acetyltransferase family 8 member 3"/>
    <property type="match status" value="1"/>
</dbReference>
<evidence type="ECO:0000259" key="9">
    <source>
        <dbReference type="PROSITE" id="PS51186"/>
    </source>
</evidence>
<dbReference type="EMBL" id="GAMT01006413">
    <property type="protein sequence ID" value="JAB05448.1"/>
    <property type="molecule type" value="mRNA"/>
</dbReference>
<evidence type="ECO:0000256" key="5">
    <source>
        <dbReference type="ARBA" id="ARBA00023136"/>
    </source>
</evidence>
<dbReference type="Gene3D" id="3.40.630.30">
    <property type="match status" value="1"/>
</dbReference>
<dbReference type="STRING" id="9483.ENSCJAP00000020902"/>
<dbReference type="eggNOG" id="KOG3139">
    <property type="taxonomic scope" value="Eukaryota"/>
</dbReference>
<evidence type="ECO:0000256" key="6">
    <source>
        <dbReference type="ARBA" id="ARBA00060416"/>
    </source>
</evidence>
<dbReference type="KEGG" id="cjc:100407076"/>
<dbReference type="PANTHER" id="PTHR13947:SF48">
    <property type="entry name" value="N-ACETYLTRANSFERASE 8-RELATED"/>
    <property type="match status" value="1"/>
</dbReference>
<evidence type="ECO:0000256" key="3">
    <source>
        <dbReference type="ARBA" id="ARBA00022692"/>
    </source>
</evidence>
<dbReference type="InterPro" id="IPR050769">
    <property type="entry name" value="NAT_camello-type"/>
</dbReference>
<dbReference type="Bgee" id="ENSCJAG00000011364">
    <property type="expression patterns" value="Expressed in kidney and 6 other cell types or tissues"/>
</dbReference>
<dbReference type="Ensembl" id="ENSCJAT00000022095.4">
    <property type="protein sequence ID" value="ENSCJAP00000020902.2"/>
    <property type="gene ID" value="ENSCJAG00000011364.4"/>
</dbReference>
<dbReference type="OrthoDB" id="41532at2759"/>
<keyword evidence="4 8" id="KW-1133">Transmembrane helix</keyword>
<evidence type="ECO:0000313" key="13">
    <source>
        <dbReference type="Proteomes" id="UP000008225"/>
    </source>
</evidence>
<dbReference type="AlphaFoldDB" id="H9KWU0"/>
<protein>
    <submittedName>
        <fullName evidence="10">Putative N-acetyltransferase 8</fullName>
    </submittedName>
</protein>
<feature type="transmembrane region" description="Helical" evidence="8">
    <location>
        <begin position="50"/>
        <end position="78"/>
    </location>
</feature>
<evidence type="ECO:0000313" key="10">
    <source>
        <dbReference type="EMBL" id="JAB05448.1"/>
    </source>
</evidence>
<keyword evidence="5 8" id="KW-0472">Membrane</keyword>
<evidence type="ECO:0000256" key="2">
    <source>
        <dbReference type="ARBA" id="ARBA00022679"/>
    </source>
</evidence>
<keyword evidence="13" id="KW-1185">Reference proteome</keyword>
<comment type="similarity">
    <text evidence="7">Belongs to the NAT8 family.</text>
</comment>
<dbReference type="Pfam" id="PF00583">
    <property type="entry name" value="Acetyltransf_1"/>
    <property type="match status" value="1"/>
</dbReference>
<evidence type="ECO:0000256" key="4">
    <source>
        <dbReference type="ARBA" id="ARBA00022989"/>
    </source>
</evidence>
<dbReference type="GO" id="GO:0033116">
    <property type="term" value="C:endoplasmic reticulum-Golgi intermediate compartment membrane"/>
    <property type="evidence" value="ECO:0007669"/>
    <property type="project" value="UniProtKB-SubCell"/>
</dbReference>
<evidence type="ECO:0000256" key="7">
    <source>
        <dbReference type="ARBA" id="ARBA00093466"/>
    </source>
</evidence>
<reference evidence="10" key="2">
    <citation type="journal article" date="2014" name="Gigascience">
        <title>De novo assembly of the common marmoset transcriptome from NextGen mRNA sequences.</title>
        <authorList>
            <person name="Maudhoo M.D."/>
            <person name="Ren D."/>
            <person name="Gradnigo J.S."/>
            <person name="Gibbs R.M."/>
            <person name="Lubker A.C."/>
            <person name="Moriyama E.N."/>
            <person name="French J.A."/>
            <person name="Norgren R.B.Jr."/>
        </authorList>
    </citation>
    <scope>NUCLEOTIDE SEQUENCE</scope>
    <source>
        <tissue evidence="10">Bladder</tissue>
        <tissue evidence="11">Skeletal muscle</tissue>
    </source>
</reference>
<dbReference type="RefSeq" id="XP_008988777.1">
    <property type="nucleotide sequence ID" value="XM_008990529.4"/>
</dbReference>
<dbReference type="OMA" id="YVPTLCV"/>
<name>H9KWU0_CALJA</name>
<evidence type="ECO:0000313" key="11">
    <source>
        <dbReference type="EMBL" id="JAB35590.1"/>
    </source>
</evidence>
<dbReference type="GeneID" id="100407076"/>
<dbReference type="GO" id="GO:0005789">
    <property type="term" value="C:endoplasmic reticulum membrane"/>
    <property type="evidence" value="ECO:0007669"/>
    <property type="project" value="UniProtKB-SubCell"/>
</dbReference>
<dbReference type="PROSITE" id="PS51186">
    <property type="entry name" value="GNAT"/>
    <property type="match status" value="1"/>
</dbReference>
<organism evidence="12 13">
    <name type="scientific">Callithrix jacchus</name>
    <name type="common">White-tufted-ear marmoset</name>
    <name type="synonym">Simia Jacchus</name>
    <dbReference type="NCBI Taxonomy" id="9483"/>
    <lineage>
        <taxon>Eukaryota</taxon>
        <taxon>Metazoa</taxon>
        <taxon>Chordata</taxon>
        <taxon>Craniata</taxon>
        <taxon>Vertebrata</taxon>
        <taxon>Euteleostomi</taxon>
        <taxon>Mammalia</taxon>
        <taxon>Eutheria</taxon>
        <taxon>Euarchontoglires</taxon>
        <taxon>Primates</taxon>
        <taxon>Haplorrhini</taxon>
        <taxon>Platyrrhini</taxon>
        <taxon>Cebidae</taxon>
        <taxon>Callitrichinae</taxon>
        <taxon>Callithrix</taxon>
        <taxon>Callithrix</taxon>
    </lineage>
</organism>
<sequence length="227" mass="25789">MAPYHIRKYRESDRKWVVGLLSRGMAEHVPATFQQLLKLPRTLILLLGGPLALLLVSGSWLLVLVFSLSLFPALWFLARKPWNMFVDMTLHTDMSDITKSYLSERGSCFWVAESREKVVGMVGALPVDDPTLMEKRLQLFHLFVDTEHRRQGIAKALVRTVLQFARDQGYSEVVLDTSTIQLSAMALYESMGFQRTGQFFFCIWARLVAVPSVHFIYHLPSAQAGGL</sequence>
<dbReference type="HOGENOM" id="CLU_013985_10_1_1"/>
<feature type="domain" description="N-acetyltransferase" evidence="9">
    <location>
        <begin position="61"/>
        <end position="217"/>
    </location>
</feature>
<evidence type="ECO:0000313" key="12">
    <source>
        <dbReference type="Ensembl" id="ENSCJAP00000020902.2"/>
    </source>
</evidence>
<evidence type="ECO:0000256" key="8">
    <source>
        <dbReference type="SAM" id="Phobius"/>
    </source>
</evidence>
<dbReference type="GO" id="GO:0004468">
    <property type="term" value="F:L-lysine N-acetyltransferase activity, acting on acetyl phosphate as donor"/>
    <property type="evidence" value="ECO:0007669"/>
    <property type="project" value="UniProtKB-ARBA"/>
</dbReference>
<dbReference type="InterPro" id="IPR000182">
    <property type="entry name" value="GNAT_dom"/>
</dbReference>
<keyword evidence="3 8" id="KW-0812">Transmembrane</keyword>
<dbReference type="EMBL" id="GAMQ01006261">
    <property type="protein sequence ID" value="JAB35590.1"/>
    <property type="molecule type" value="mRNA"/>
</dbReference>
<dbReference type="InterPro" id="IPR016181">
    <property type="entry name" value="Acyl_CoA_acyltransferase"/>
</dbReference>
<evidence type="ECO:0000256" key="1">
    <source>
        <dbReference type="ARBA" id="ARBA00004648"/>
    </source>
</evidence>